<dbReference type="InterPro" id="IPR044946">
    <property type="entry name" value="Restrct_endonuc_typeI_TRD_sf"/>
</dbReference>
<dbReference type="InterPro" id="IPR052021">
    <property type="entry name" value="Type-I_RS_S_subunit"/>
</dbReference>
<proteinExistence type="inferred from homology"/>
<dbReference type="GO" id="GO:0009307">
    <property type="term" value="P:DNA restriction-modification system"/>
    <property type="evidence" value="ECO:0007669"/>
    <property type="project" value="UniProtKB-KW"/>
</dbReference>
<dbReference type="Gene3D" id="3.90.220.20">
    <property type="entry name" value="DNA methylase specificity domains"/>
    <property type="match status" value="2"/>
</dbReference>
<dbReference type="AlphaFoldDB" id="A0A7X2N226"/>
<dbReference type="Proteomes" id="UP000470082">
    <property type="component" value="Unassembled WGS sequence"/>
</dbReference>
<dbReference type="RefSeq" id="WP_154459082.1">
    <property type="nucleotide sequence ID" value="NZ_VUMM01000001.1"/>
</dbReference>
<feature type="domain" description="Type I restriction modification DNA specificity" evidence="4">
    <location>
        <begin position="34"/>
        <end position="182"/>
    </location>
</feature>
<dbReference type="SUPFAM" id="SSF116734">
    <property type="entry name" value="DNA methylase specificity domain"/>
    <property type="match status" value="2"/>
</dbReference>
<accession>A0A7X2N226</accession>
<keyword evidence="3" id="KW-0238">DNA-binding</keyword>
<evidence type="ECO:0000256" key="3">
    <source>
        <dbReference type="ARBA" id="ARBA00023125"/>
    </source>
</evidence>
<gene>
    <name evidence="5" type="ORF">FYJ50_00505</name>
</gene>
<dbReference type="CDD" id="cd17521">
    <property type="entry name" value="RMtype1_S_Sau13435ORF2165P_TRD2-CR2_like"/>
    <property type="match status" value="1"/>
</dbReference>
<dbReference type="PANTHER" id="PTHR30408:SF13">
    <property type="entry name" value="TYPE I RESTRICTION ENZYME HINDI SPECIFICITY SUBUNIT"/>
    <property type="match status" value="1"/>
</dbReference>
<evidence type="ECO:0000256" key="2">
    <source>
        <dbReference type="ARBA" id="ARBA00022747"/>
    </source>
</evidence>
<evidence type="ECO:0000256" key="1">
    <source>
        <dbReference type="ARBA" id="ARBA00010923"/>
    </source>
</evidence>
<dbReference type="InterPro" id="IPR000055">
    <property type="entry name" value="Restrct_endonuc_typeI_TRD"/>
</dbReference>
<protein>
    <recommendedName>
        <fullName evidence="4">Type I restriction modification DNA specificity domain-containing protein</fullName>
    </recommendedName>
</protein>
<name>A0A7X2N226_9FIRM</name>
<keyword evidence="6" id="KW-1185">Reference proteome</keyword>
<dbReference type="EMBL" id="VUMM01000001">
    <property type="protein sequence ID" value="MSS00608.1"/>
    <property type="molecule type" value="Genomic_DNA"/>
</dbReference>
<comment type="similarity">
    <text evidence="1">Belongs to the type-I restriction system S methylase family.</text>
</comment>
<evidence type="ECO:0000313" key="5">
    <source>
        <dbReference type="EMBL" id="MSS00608.1"/>
    </source>
</evidence>
<reference evidence="5 6" key="1">
    <citation type="submission" date="2019-08" db="EMBL/GenBank/DDBJ databases">
        <title>In-depth cultivation of the pig gut microbiome towards novel bacterial diversity and tailored functional studies.</title>
        <authorList>
            <person name="Wylensek D."/>
            <person name="Hitch T.C.A."/>
            <person name="Clavel T."/>
        </authorList>
    </citation>
    <scope>NUCLEOTIDE SEQUENCE [LARGE SCALE GENOMIC DNA]</scope>
    <source>
        <strain evidence="5 6">LKV-178-WT-2G</strain>
    </source>
</reference>
<dbReference type="Pfam" id="PF01420">
    <property type="entry name" value="Methylase_S"/>
    <property type="match status" value="1"/>
</dbReference>
<evidence type="ECO:0000259" key="4">
    <source>
        <dbReference type="Pfam" id="PF01420"/>
    </source>
</evidence>
<keyword evidence="2" id="KW-0680">Restriction system</keyword>
<comment type="caution">
    <text evidence="5">The sequence shown here is derived from an EMBL/GenBank/DDBJ whole genome shotgun (WGS) entry which is preliminary data.</text>
</comment>
<dbReference type="PANTHER" id="PTHR30408">
    <property type="entry name" value="TYPE-1 RESTRICTION ENZYME ECOKI SPECIFICITY PROTEIN"/>
    <property type="match status" value="1"/>
</dbReference>
<dbReference type="GO" id="GO:0003677">
    <property type="term" value="F:DNA binding"/>
    <property type="evidence" value="ECO:0007669"/>
    <property type="project" value="UniProtKB-KW"/>
</dbReference>
<organism evidence="5 6">
    <name type="scientific">Floccifex porci</name>
    <dbReference type="NCBI Taxonomy" id="2606629"/>
    <lineage>
        <taxon>Bacteria</taxon>
        <taxon>Bacillati</taxon>
        <taxon>Bacillota</taxon>
        <taxon>Erysipelotrichia</taxon>
        <taxon>Erysipelotrichales</taxon>
        <taxon>Erysipelotrichaceae</taxon>
        <taxon>Floccifex</taxon>
    </lineage>
</organism>
<sequence>MELKKTTLGELSVDNKGYYGIAASAVDYSEDLYTYLRITDINDDGTINFDGLKSVDDDKASQYLLKPNDIVFARTGASTGRNYFYDGSDGTFVYAGFLIKFSIDPTKVNPKFIKYFCLSDKYRGWIQSFTTGSTRGNINAKTLGDMVVEIPPKEQQDKMVEILSIIDEKIKLNNRINNNLEQQARAIYQNLFENIDSLPTGWKKVSLGEVANISNKSFNPLKEPETLLEHYSIPAYDDTKFPVFEFSSEIKSNKFIIDDSCFMISKLNPTTKRVWRPYCITDNAVCSTEFIVYKAKEESMTDYLYSVINSDTFSNFMCSHVTGSTGSRQRTTPKDTLFFEVIIPTEEELNTFQSTVAPIYAQMRFIAIENSKLKEIRDILLPKLMSGEIDVSNI</sequence>
<evidence type="ECO:0000313" key="6">
    <source>
        <dbReference type="Proteomes" id="UP000470082"/>
    </source>
</evidence>